<reference evidence="1" key="2">
    <citation type="journal article" date="2015" name="Fish Shellfish Immunol.">
        <title>Early steps in the European eel (Anguilla anguilla)-Vibrio vulnificus interaction in the gills: Role of the RtxA13 toxin.</title>
        <authorList>
            <person name="Callol A."/>
            <person name="Pajuelo D."/>
            <person name="Ebbesson L."/>
            <person name="Teles M."/>
            <person name="MacKenzie S."/>
            <person name="Amaro C."/>
        </authorList>
    </citation>
    <scope>NUCLEOTIDE SEQUENCE</scope>
</reference>
<proteinExistence type="predicted"/>
<name>A0A0E9UHJ8_ANGAN</name>
<sequence length="36" mass="4240">MLCFLTECFTNLVNFSRKNKTSLNFFLLILITIDLL</sequence>
<reference evidence="1" key="1">
    <citation type="submission" date="2014-11" db="EMBL/GenBank/DDBJ databases">
        <authorList>
            <person name="Amaro Gonzalez C."/>
        </authorList>
    </citation>
    <scope>NUCLEOTIDE SEQUENCE</scope>
</reference>
<evidence type="ECO:0000313" key="1">
    <source>
        <dbReference type="EMBL" id="JAH64720.1"/>
    </source>
</evidence>
<protein>
    <submittedName>
        <fullName evidence="1">Uncharacterized protein</fullName>
    </submittedName>
</protein>
<dbReference type="AlphaFoldDB" id="A0A0E9UHJ8"/>
<dbReference type="EMBL" id="GBXM01043857">
    <property type="protein sequence ID" value="JAH64720.1"/>
    <property type="molecule type" value="Transcribed_RNA"/>
</dbReference>
<accession>A0A0E9UHJ8</accession>
<organism evidence="1">
    <name type="scientific">Anguilla anguilla</name>
    <name type="common">European freshwater eel</name>
    <name type="synonym">Muraena anguilla</name>
    <dbReference type="NCBI Taxonomy" id="7936"/>
    <lineage>
        <taxon>Eukaryota</taxon>
        <taxon>Metazoa</taxon>
        <taxon>Chordata</taxon>
        <taxon>Craniata</taxon>
        <taxon>Vertebrata</taxon>
        <taxon>Euteleostomi</taxon>
        <taxon>Actinopterygii</taxon>
        <taxon>Neopterygii</taxon>
        <taxon>Teleostei</taxon>
        <taxon>Anguilliformes</taxon>
        <taxon>Anguillidae</taxon>
        <taxon>Anguilla</taxon>
    </lineage>
</organism>